<evidence type="ECO:0000313" key="3">
    <source>
        <dbReference type="Proteomes" id="UP000663860"/>
    </source>
</evidence>
<organism evidence="1 3">
    <name type="scientific">Adineta steineri</name>
    <dbReference type="NCBI Taxonomy" id="433720"/>
    <lineage>
        <taxon>Eukaryota</taxon>
        <taxon>Metazoa</taxon>
        <taxon>Spiralia</taxon>
        <taxon>Gnathifera</taxon>
        <taxon>Rotifera</taxon>
        <taxon>Eurotatoria</taxon>
        <taxon>Bdelloidea</taxon>
        <taxon>Adinetida</taxon>
        <taxon>Adinetidae</taxon>
        <taxon>Adineta</taxon>
    </lineage>
</organism>
<name>A0A814LGU0_9BILA</name>
<reference evidence="1" key="1">
    <citation type="submission" date="2021-02" db="EMBL/GenBank/DDBJ databases">
        <authorList>
            <person name="Nowell W R."/>
        </authorList>
    </citation>
    <scope>NUCLEOTIDE SEQUENCE</scope>
</reference>
<dbReference type="EMBL" id="CAJOBB010003032">
    <property type="protein sequence ID" value="CAF4015827.1"/>
    <property type="molecule type" value="Genomic_DNA"/>
</dbReference>
<dbReference type="AlphaFoldDB" id="A0A814LGU0"/>
<evidence type="ECO:0000313" key="1">
    <source>
        <dbReference type="EMBL" id="CAF1063143.1"/>
    </source>
</evidence>
<dbReference type="Proteomes" id="UP000663868">
    <property type="component" value="Unassembled WGS sequence"/>
</dbReference>
<dbReference type="Proteomes" id="UP000663860">
    <property type="component" value="Unassembled WGS sequence"/>
</dbReference>
<evidence type="ECO:0000313" key="2">
    <source>
        <dbReference type="EMBL" id="CAF4015827.1"/>
    </source>
</evidence>
<comment type="caution">
    <text evidence="1">The sequence shown here is derived from an EMBL/GenBank/DDBJ whole genome shotgun (WGS) entry which is preliminary data.</text>
</comment>
<sequence length="76" mass="8712">MKLVVAERLNNLEKNPSVILKRYDLKSDTAVLKDMIDCVTFHSSTDDSGDERNNSALLFNSNKQTHFEISLIHLYN</sequence>
<proteinExistence type="predicted"/>
<protein>
    <submittedName>
        <fullName evidence="1">Uncharacterized protein</fullName>
    </submittedName>
</protein>
<dbReference type="EMBL" id="CAJNOE010000222">
    <property type="protein sequence ID" value="CAF1063143.1"/>
    <property type="molecule type" value="Genomic_DNA"/>
</dbReference>
<accession>A0A814LGU0</accession>
<gene>
    <name evidence="1" type="ORF">IZO911_LOCUS20989</name>
    <name evidence="2" type="ORF">KXQ929_LOCUS29363</name>
</gene>